<protein>
    <recommendedName>
        <fullName evidence="4">Peptidyl-prolyl cis-trans isomerase</fullName>
        <shortName evidence="4">PPIase</shortName>
        <ecNumber evidence="4">5.2.1.8</ecNumber>
    </recommendedName>
</protein>
<evidence type="ECO:0000256" key="3">
    <source>
        <dbReference type="ARBA" id="ARBA00023235"/>
    </source>
</evidence>
<comment type="caution">
    <text evidence="6">The sequence shown here is derived from an EMBL/GenBank/DDBJ whole genome shotgun (WGS) entry which is preliminary data.</text>
</comment>
<dbReference type="Gene3D" id="2.40.100.10">
    <property type="entry name" value="Cyclophilin-like"/>
    <property type="match status" value="1"/>
</dbReference>
<dbReference type="CDD" id="cd01920">
    <property type="entry name" value="cyclophilin_EcCYP_like"/>
    <property type="match status" value="1"/>
</dbReference>
<feature type="chain" id="PRO_5045008120" description="Peptidyl-prolyl cis-trans isomerase" evidence="4">
    <location>
        <begin position="26"/>
        <end position="189"/>
    </location>
</feature>
<sequence length="189" mass="20734">MRVIKKTSMAFITLSSLIMSMNALAEDVIVKMTTNKGPITLVLDDEKAPITVNNFVEYANAGYYEGTIFHRVIPGFMIQGGGFDKELSQKDTRSPIKNEAENGLKNVRGSIAMARTGEVDSATSQFFINVADNKFLDNGERDYGYAVFGKVTEGLDIVDVIANVKTSNQGPHQNVPVEPVVIEKVEILK</sequence>
<keyword evidence="7" id="KW-1185">Reference proteome</keyword>
<keyword evidence="4" id="KW-0732">Signal</keyword>
<feature type="signal peptide" evidence="4">
    <location>
        <begin position="1"/>
        <end position="25"/>
    </location>
</feature>
<evidence type="ECO:0000256" key="1">
    <source>
        <dbReference type="ARBA" id="ARBA00007365"/>
    </source>
</evidence>
<dbReference type="PANTHER" id="PTHR43246">
    <property type="entry name" value="PEPTIDYL-PROLYL CIS-TRANS ISOMERASE CYP38, CHLOROPLASTIC"/>
    <property type="match status" value="1"/>
</dbReference>
<dbReference type="GO" id="GO:0003755">
    <property type="term" value="F:peptidyl-prolyl cis-trans isomerase activity"/>
    <property type="evidence" value="ECO:0007669"/>
    <property type="project" value="UniProtKB-EC"/>
</dbReference>
<dbReference type="PRINTS" id="PR00153">
    <property type="entry name" value="CSAPPISMRASE"/>
</dbReference>
<dbReference type="InterPro" id="IPR002130">
    <property type="entry name" value="Cyclophilin-type_PPIase_dom"/>
</dbReference>
<reference evidence="6 7" key="1">
    <citation type="submission" date="2024-09" db="EMBL/GenBank/DDBJ databases">
        <authorList>
            <person name="Sun Q."/>
            <person name="Mori K."/>
        </authorList>
    </citation>
    <scope>NUCLEOTIDE SEQUENCE [LARGE SCALE GENOMIC DNA]</scope>
    <source>
        <strain evidence="6 7">CCM 8545</strain>
    </source>
</reference>
<proteinExistence type="inferred from homology"/>
<evidence type="ECO:0000313" key="6">
    <source>
        <dbReference type="EMBL" id="MFC0180864.1"/>
    </source>
</evidence>
<dbReference type="PROSITE" id="PS00170">
    <property type="entry name" value="CSA_PPIASE_1"/>
    <property type="match status" value="1"/>
</dbReference>
<dbReference type="InterPro" id="IPR020892">
    <property type="entry name" value="Cyclophilin-type_PPIase_CS"/>
</dbReference>
<dbReference type="PROSITE" id="PS50072">
    <property type="entry name" value="CSA_PPIASE_2"/>
    <property type="match status" value="1"/>
</dbReference>
<keyword evidence="3 4" id="KW-0413">Isomerase</keyword>
<evidence type="ECO:0000259" key="5">
    <source>
        <dbReference type="PROSITE" id="PS50072"/>
    </source>
</evidence>
<accession>A0ABV6CCY8</accession>
<dbReference type="EC" id="5.2.1.8" evidence="4"/>
<keyword evidence="2 4" id="KW-0697">Rotamase</keyword>
<dbReference type="InterPro" id="IPR029000">
    <property type="entry name" value="Cyclophilin-like_dom_sf"/>
</dbReference>
<comment type="function">
    <text evidence="4">PPIases accelerate the folding of proteins. It catalyzes the cis-trans isomerization of proline imidic peptide bonds in oligopeptides.</text>
</comment>
<dbReference type="SUPFAM" id="SSF50891">
    <property type="entry name" value="Cyclophilin-like"/>
    <property type="match status" value="1"/>
</dbReference>
<dbReference type="RefSeq" id="WP_385878085.1">
    <property type="nucleotide sequence ID" value="NZ_JBHLXE010000108.1"/>
</dbReference>
<dbReference type="EMBL" id="JBHLXE010000108">
    <property type="protein sequence ID" value="MFC0180864.1"/>
    <property type="molecule type" value="Genomic_DNA"/>
</dbReference>
<name>A0ABV6CCY8_9GAMM</name>
<comment type="catalytic activity">
    <reaction evidence="4">
        <text>[protein]-peptidylproline (omega=180) = [protein]-peptidylproline (omega=0)</text>
        <dbReference type="Rhea" id="RHEA:16237"/>
        <dbReference type="Rhea" id="RHEA-COMP:10747"/>
        <dbReference type="Rhea" id="RHEA-COMP:10748"/>
        <dbReference type="ChEBI" id="CHEBI:83833"/>
        <dbReference type="ChEBI" id="CHEBI:83834"/>
        <dbReference type="EC" id="5.2.1.8"/>
    </reaction>
</comment>
<comment type="similarity">
    <text evidence="1 4">Belongs to the cyclophilin-type PPIase family.</text>
</comment>
<dbReference type="Pfam" id="PF00160">
    <property type="entry name" value="Pro_isomerase"/>
    <property type="match status" value="1"/>
</dbReference>
<evidence type="ECO:0000256" key="4">
    <source>
        <dbReference type="RuleBase" id="RU363019"/>
    </source>
</evidence>
<gene>
    <name evidence="6" type="ORF">ACFFIT_12355</name>
</gene>
<organism evidence="6 7">
    <name type="scientific">Thorsellia kenyensis</name>
    <dbReference type="NCBI Taxonomy" id="1549888"/>
    <lineage>
        <taxon>Bacteria</taxon>
        <taxon>Pseudomonadati</taxon>
        <taxon>Pseudomonadota</taxon>
        <taxon>Gammaproteobacteria</taxon>
        <taxon>Enterobacterales</taxon>
        <taxon>Thorselliaceae</taxon>
        <taxon>Thorsellia</taxon>
    </lineage>
</organism>
<evidence type="ECO:0000256" key="2">
    <source>
        <dbReference type="ARBA" id="ARBA00023110"/>
    </source>
</evidence>
<feature type="domain" description="PPIase cyclophilin-type" evidence="5">
    <location>
        <begin position="37"/>
        <end position="187"/>
    </location>
</feature>
<evidence type="ECO:0000313" key="7">
    <source>
        <dbReference type="Proteomes" id="UP001589758"/>
    </source>
</evidence>
<dbReference type="InterPro" id="IPR044665">
    <property type="entry name" value="E_coli_cyclophilin_A-like"/>
</dbReference>
<dbReference type="Proteomes" id="UP001589758">
    <property type="component" value="Unassembled WGS sequence"/>
</dbReference>